<dbReference type="PhylomeDB" id="Q17PC2"/>
<keyword evidence="3" id="KW-0808">Transferase</keyword>
<reference evidence="11" key="3">
    <citation type="submission" date="2012-09" db="EMBL/GenBank/DDBJ databases">
        <authorList>
            <consortium name="VectorBase"/>
        </authorList>
    </citation>
    <scope>NUCLEOTIDE SEQUENCE</scope>
    <source>
        <strain evidence="11">Liverpool</strain>
    </source>
</reference>
<keyword evidence="9" id="KW-0812">Transmembrane</keyword>
<dbReference type="SMART" id="SM00184">
    <property type="entry name" value="RING"/>
    <property type="match status" value="1"/>
</dbReference>
<dbReference type="eggNOG" id="ENOG502T8MG">
    <property type="taxonomic scope" value="Eukaryota"/>
</dbReference>
<proteinExistence type="predicted"/>
<evidence type="ECO:0000256" key="1">
    <source>
        <dbReference type="ARBA" id="ARBA00000900"/>
    </source>
</evidence>
<dbReference type="OMA" id="MCVICRC"/>
<evidence type="ECO:0000259" key="10">
    <source>
        <dbReference type="PROSITE" id="PS50089"/>
    </source>
</evidence>
<evidence type="ECO:0000256" key="3">
    <source>
        <dbReference type="ARBA" id="ARBA00022679"/>
    </source>
</evidence>
<evidence type="ECO:0000313" key="11">
    <source>
        <dbReference type="EMBL" id="EAT48509.1"/>
    </source>
</evidence>
<evidence type="ECO:0000256" key="4">
    <source>
        <dbReference type="ARBA" id="ARBA00022723"/>
    </source>
</evidence>
<reference evidence="11" key="2">
    <citation type="journal article" date="2007" name="Science">
        <title>Genome sequence of Aedes aegypti, a major arbovirus vector.</title>
        <authorList>
            <person name="Nene V."/>
            <person name="Wortman J.R."/>
            <person name="Lawson D."/>
            <person name="Haas B."/>
            <person name="Kodira C."/>
            <person name="Tu Z.J."/>
            <person name="Loftus B."/>
            <person name="Xi Z."/>
            <person name="Megy K."/>
            <person name="Grabherr M."/>
            <person name="Ren Q."/>
            <person name="Zdobnov E.M."/>
            <person name="Lobo N.F."/>
            <person name="Campbell K.S."/>
            <person name="Brown S.E."/>
            <person name="Bonaldo M.F."/>
            <person name="Zhu J."/>
            <person name="Sinkins S.P."/>
            <person name="Hogenkamp D.G."/>
            <person name="Amedeo P."/>
            <person name="Arensburger P."/>
            <person name="Atkinson P.W."/>
            <person name="Bidwell S."/>
            <person name="Biedler J."/>
            <person name="Birney E."/>
            <person name="Bruggner R.V."/>
            <person name="Costas J."/>
            <person name="Coy M.R."/>
            <person name="Crabtree J."/>
            <person name="Crawford M."/>
            <person name="Debruyn B."/>
            <person name="Decaprio D."/>
            <person name="Eiglmeier K."/>
            <person name="Eisenstadt E."/>
            <person name="El-Dorry H."/>
            <person name="Gelbart W.M."/>
            <person name="Gomes S.L."/>
            <person name="Hammond M."/>
            <person name="Hannick L.I."/>
            <person name="Hogan J.R."/>
            <person name="Holmes M.H."/>
            <person name="Jaffe D."/>
            <person name="Johnston J.S."/>
            <person name="Kennedy R.C."/>
            <person name="Koo H."/>
            <person name="Kravitz S."/>
            <person name="Kriventseva E.V."/>
            <person name="Kulp D."/>
            <person name="Labutti K."/>
            <person name="Lee E."/>
            <person name="Li S."/>
            <person name="Lovin D.D."/>
            <person name="Mao C."/>
            <person name="Mauceli E."/>
            <person name="Menck C.F."/>
            <person name="Miller J.R."/>
            <person name="Montgomery P."/>
            <person name="Mori A."/>
            <person name="Nascimento A.L."/>
            <person name="Naveira H.F."/>
            <person name="Nusbaum C."/>
            <person name="O'leary S."/>
            <person name="Orvis J."/>
            <person name="Pertea M."/>
            <person name="Quesneville H."/>
            <person name="Reidenbach K.R."/>
            <person name="Rogers Y.H."/>
            <person name="Roth C.W."/>
            <person name="Schneider J.R."/>
            <person name="Schatz M."/>
            <person name="Shumway M."/>
            <person name="Stanke M."/>
            <person name="Stinson E.O."/>
            <person name="Tubio J.M."/>
            <person name="Vanzee J.P."/>
            <person name="Verjovski-Almeida S."/>
            <person name="Werner D."/>
            <person name="White O."/>
            <person name="Wyder S."/>
            <person name="Zeng Q."/>
            <person name="Zhao Q."/>
            <person name="Zhao Y."/>
            <person name="Hill C.A."/>
            <person name="Raikhel A.S."/>
            <person name="Soares M.B."/>
            <person name="Knudson D.L."/>
            <person name="Lee N.H."/>
            <person name="Galagan J."/>
            <person name="Salzberg S.L."/>
            <person name="Paulsen I.T."/>
            <person name="Dimopoulos G."/>
            <person name="Collins F.H."/>
            <person name="Birren B."/>
            <person name="Fraser-Liggett C.M."/>
            <person name="Severson D.W."/>
        </authorList>
    </citation>
    <scope>NUCLEOTIDE SEQUENCE [LARGE SCALE GENOMIC DNA]</scope>
    <source>
        <strain evidence="11">Liverpool</strain>
    </source>
</reference>
<dbReference type="InterPro" id="IPR001841">
    <property type="entry name" value="Znf_RING"/>
</dbReference>
<keyword evidence="7" id="KW-0862">Zinc</keyword>
<keyword evidence="4" id="KW-0479">Metal-binding</keyword>
<dbReference type="InterPro" id="IPR013083">
    <property type="entry name" value="Znf_RING/FYVE/PHD"/>
</dbReference>
<dbReference type="Pfam" id="PF13639">
    <property type="entry name" value="zf-RING_2"/>
    <property type="match status" value="1"/>
</dbReference>
<keyword evidence="5 8" id="KW-0863">Zinc-finger</keyword>
<sequence>MSLQNVLAISSLMSLGMASLATVIHFFQREANYTEYEYLQQQEDPESFRPNYNRVTWNGPIGEDRNFCAICRACIKYNNKRKTLECQHSFHEKCINQWLIVKRTCPICRMVLANPS</sequence>
<organism evidence="11 12">
    <name type="scientific">Aedes aegypti</name>
    <name type="common">Yellowfever mosquito</name>
    <name type="synonym">Culex aegypti</name>
    <dbReference type="NCBI Taxonomy" id="7159"/>
    <lineage>
        <taxon>Eukaryota</taxon>
        <taxon>Metazoa</taxon>
        <taxon>Ecdysozoa</taxon>
        <taxon>Arthropoda</taxon>
        <taxon>Hexapoda</taxon>
        <taxon>Insecta</taxon>
        <taxon>Pterygota</taxon>
        <taxon>Neoptera</taxon>
        <taxon>Endopterygota</taxon>
        <taxon>Diptera</taxon>
        <taxon>Nematocera</taxon>
        <taxon>Culicoidea</taxon>
        <taxon>Culicidae</taxon>
        <taxon>Culicinae</taxon>
        <taxon>Aedini</taxon>
        <taxon>Aedes</taxon>
        <taxon>Stegomyia</taxon>
    </lineage>
</organism>
<dbReference type="Proteomes" id="UP000682892">
    <property type="component" value="Unassembled WGS sequence"/>
</dbReference>
<dbReference type="PaxDb" id="7159-AAEL000456-PA"/>
<reference evidence="11" key="1">
    <citation type="submission" date="2005-10" db="EMBL/GenBank/DDBJ databases">
        <authorList>
            <person name="Loftus B.J."/>
            <person name="Nene V.M."/>
            <person name="Hannick L.I."/>
            <person name="Bidwell S."/>
            <person name="Haas B."/>
            <person name="Amedeo P."/>
            <person name="Orvis J."/>
            <person name="Wortman J.R."/>
            <person name="White O.R."/>
            <person name="Salzberg S."/>
            <person name="Shumway M."/>
            <person name="Koo H."/>
            <person name="Zhao Y."/>
            <person name="Holmes M."/>
            <person name="Miller J."/>
            <person name="Schatz M."/>
            <person name="Pop M."/>
            <person name="Pai G."/>
            <person name="Utterback T."/>
            <person name="Rogers Y.-H."/>
            <person name="Kravitz S."/>
            <person name="Fraser C.M."/>
        </authorList>
    </citation>
    <scope>NUCLEOTIDE SEQUENCE</scope>
    <source>
        <strain evidence="11">Liverpool</strain>
    </source>
</reference>
<dbReference type="AlphaFoldDB" id="Q17PC2"/>
<keyword evidence="9" id="KW-0472">Membrane</keyword>
<dbReference type="EC" id="2.3.2.27" evidence="2"/>
<dbReference type="PANTHER" id="PTHR22937:SF65">
    <property type="entry name" value="E3 UBIQUITIN-PROTEIN LIGASE ARK2C"/>
    <property type="match status" value="1"/>
</dbReference>
<evidence type="ECO:0000256" key="2">
    <source>
        <dbReference type="ARBA" id="ARBA00012483"/>
    </source>
</evidence>
<keyword evidence="9" id="KW-1133">Transmembrane helix</keyword>
<evidence type="ECO:0000313" key="12">
    <source>
        <dbReference type="Proteomes" id="UP000682892"/>
    </source>
</evidence>
<dbReference type="GO" id="GO:0061630">
    <property type="term" value="F:ubiquitin protein ligase activity"/>
    <property type="evidence" value="ECO:0007669"/>
    <property type="project" value="UniProtKB-EC"/>
</dbReference>
<name>Q17PC2_AEDAE</name>
<feature type="domain" description="RING-type" evidence="10">
    <location>
        <begin position="68"/>
        <end position="109"/>
    </location>
</feature>
<dbReference type="GO" id="GO:0008270">
    <property type="term" value="F:zinc ion binding"/>
    <property type="evidence" value="ECO:0007669"/>
    <property type="project" value="UniProtKB-KW"/>
</dbReference>
<dbReference type="InterPro" id="IPR045191">
    <property type="entry name" value="MBR1/2-like"/>
</dbReference>
<gene>
    <name evidence="11" type="ORF">AaeL_AAEL000456</name>
</gene>
<evidence type="ECO:0000256" key="7">
    <source>
        <dbReference type="ARBA" id="ARBA00022833"/>
    </source>
</evidence>
<dbReference type="PROSITE" id="PS50089">
    <property type="entry name" value="ZF_RING_2"/>
    <property type="match status" value="1"/>
</dbReference>
<dbReference type="Gene3D" id="3.30.40.10">
    <property type="entry name" value="Zinc/RING finger domain, C3HC4 (zinc finger)"/>
    <property type="match status" value="1"/>
</dbReference>
<dbReference type="HOGENOM" id="CLU_2098863_0_0_1"/>
<evidence type="ECO:0000256" key="6">
    <source>
        <dbReference type="ARBA" id="ARBA00022786"/>
    </source>
</evidence>
<dbReference type="PANTHER" id="PTHR22937">
    <property type="entry name" value="E3 UBIQUITIN-PROTEIN LIGASE RNF165"/>
    <property type="match status" value="1"/>
</dbReference>
<protein>
    <recommendedName>
        <fullName evidence="2">RING-type E3 ubiquitin transferase</fullName>
        <ecNumber evidence="2">2.3.2.27</ecNumber>
    </recommendedName>
</protein>
<evidence type="ECO:0000256" key="8">
    <source>
        <dbReference type="PROSITE-ProRule" id="PRU00175"/>
    </source>
</evidence>
<comment type="catalytic activity">
    <reaction evidence="1">
        <text>S-ubiquitinyl-[E2 ubiquitin-conjugating enzyme]-L-cysteine + [acceptor protein]-L-lysine = [E2 ubiquitin-conjugating enzyme]-L-cysteine + N(6)-ubiquitinyl-[acceptor protein]-L-lysine.</text>
        <dbReference type="EC" id="2.3.2.27"/>
    </reaction>
</comment>
<dbReference type="EMBL" id="CH477193">
    <property type="protein sequence ID" value="EAT48509.1"/>
    <property type="molecule type" value="Genomic_DNA"/>
</dbReference>
<dbReference type="SUPFAM" id="SSF57850">
    <property type="entry name" value="RING/U-box"/>
    <property type="match status" value="1"/>
</dbReference>
<dbReference type="STRING" id="7159.Q17PC2"/>
<evidence type="ECO:0000256" key="5">
    <source>
        <dbReference type="ARBA" id="ARBA00022771"/>
    </source>
</evidence>
<feature type="transmembrane region" description="Helical" evidence="9">
    <location>
        <begin position="6"/>
        <end position="27"/>
    </location>
</feature>
<accession>Q17PC2</accession>
<evidence type="ECO:0000256" key="9">
    <source>
        <dbReference type="SAM" id="Phobius"/>
    </source>
</evidence>
<keyword evidence="6" id="KW-0833">Ubl conjugation pathway</keyword>